<sequence>MKKKLPSRCRRSLLCRRIQTQKARAFMNKLDAASLPKSSPSLPSIQTASIPLGVKTRSRREYSSRVTQYFKQPPRHLISCRNRLCRRRLHSAQAATPQSLPPPTCPRAHLQFNSPTSSLLSDGDLISCLTVGDSLTCSYCEALSYSAMNSYAAE</sequence>
<name>A0AAW1X0B0_RUBAR</name>
<reference evidence="1 2" key="1">
    <citation type="journal article" date="2023" name="G3 (Bethesda)">
        <title>A chromosome-length genome assembly and annotation of blackberry (Rubus argutus, cv. 'Hillquist').</title>
        <authorList>
            <person name="Bruna T."/>
            <person name="Aryal R."/>
            <person name="Dudchenko O."/>
            <person name="Sargent D.J."/>
            <person name="Mead D."/>
            <person name="Buti M."/>
            <person name="Cavallini A."/>
            <person name="Hytonen T."/>
            <person name="Andres J."/>
            <person name="Pham M."/>
            <person name="Weisz D."/>
            <person name="Mascagni F."/>
            <person name="Usai G."/>
            <person name="Natali L."/>
            <person name="Bassil N."/>
            <person name="Fernandez G.E."/>
            <person name="Lomsadze A."/>
            <person name="Armour M."/>
            <person name="Olukolu B."/>
            <person name="Poorten T."/>
            <person name="Britton C."/>
            <person name="Davik J."/>
            <person name="Ashrafi H."/>
            <person name="Aiden E.L."/>
            <person name="Borodovsky M."/>
            <person name="Worthington M."/>
        </authorList>
    </citation>
    <scope>NUCLEOTIDE SEQUENCE [LARGE SCALE GENOMIC DNA]</scope>
    <source>
        <strain evidence="1">PI 553951</strain>
    </source>
</reference>
<keyword evidence="2" id="KW-1185">Reference proteome</keyword>
<gene>
    <name evidence="1" type="ORF">M0R45_026225</name>
</gene>
<evidence type="ECO:0000313" key="2">
    <source>
        <dbReference type="Proteomes" id="UP001457282"/>
    </source>
</evidence>
<organism evidence="1 2">
    <name type="scientific">Rubus argutus</name>
    <name type="common">Southern blackberry</name>
    <dbReference type="NCBI Taxonomy" id="59490"/>
    <lineage>
        <taxon>Eukaryota</taxon>
        <taxon>Viridiplantae</taxon>
        <taxon>Streptophyta</taxon>
        <taxon>Embryophyta</taxon>
        <taxon>Tracheophyta</taxon>
        <taxon>Spermatophyta</taxon>
        <taxon>Magnoliopsida</taxon>
        <taxon>eudicotyledons</taxon>
        <taxon>Gunneridae</taxon>
        <taxon>Pentapetalae</taxon>
        <taxon>rosids</taxon>
        <taxon>fabids</taxon>
        <taxon>Rosales</taxon>
        <taxon>Rosaceae</taxon>
        <taxon>Rosoideae</taxon>
        <taxon>Rosoideae incertae sedis</taxon>
        <taxon>Rubus</taxon>
    </lineage>
</organism>
<protein>
    <submittedName>
        <fullName evidence="1">Uncharacterized protein</fullName>
    </submittedName>
</protein>
<dbReference type="Proteomes" id="UP001457282">
    <property type="component" value="Unassembled WGS sequence"/>
</dbReference>
<dbReference type="EMBL" id="JBEDUW010000005">
    <property type="protein sequence ID" value="KAK9929117.1"/>
    <property type="molecule type" value="Genomic_DNA"/>
</dbReference>
<proteinExistence type="predicted"/>
<dbReference type="AlphaFoldDB" id="A0AAW1X0B0"/>
<comment type="caution">
    <text evidence="1">The sequence shown here is derived from an EMBL/GenBank/DDBJ whole genome shotgun (WGS) entry which is preliminary data.</text>
</comment>
<evidence type="ECO:0000313" key="1">
    <source>
        <dbReference type="EMBL" id="KAK9929117.1"/>
    </source>
</evidence>
<accession>A0AAW1X0B0</accession>